<dbReference type="EMBL" id="KN831771">
    <property type="protein sequence ID" value="KIM46303.1"/>
    <property type="molecule type" value="Genomic_DNA"/>
</dbReference>
<evidence type="ECO:0000256" key="3">
    <source>
        <dbReference type="ARBA" id="ARBA00022989"/>
    </source>
</evidence>
<protein>
    <recommendedName>
        <fullName evidence="9">Vacuolar ATPase assembly integral membrane protein VMA21</fullName>
    </recommendedName>
</protein>
<evidence type="ECO:0000256" key="4">
    <source>
        <dbReference type="ARBA" id="ARBA00023136"/>
    </source>
</evidence>
<organism evidence="7 8">
    <name type="scientific">Hebeloma cylindrosporum</name>
    <dbReference type="NCBI Taxonomy" id="76867"/>
    <lineage>
        <taxon>Eukaryota</taxon>
        <taxon>Fungi</taxon>
        <taxon>Dikarya</taxon>
        <taxon>Basidiomycota</taxon>
        <taxon>Agaricomycotina</taxon>
        <taxon>Agaricomycetes</taxon>
        <taxon>Agaricomycetidae</taxon>
        <taxon>Agaricales</taxon>
        <taxon>Agaricineae</taxon>
        <taxon>Hymenogastraceae</taxon>
        <taxon>Hebeloma</taxon>
    </lineage>
</organism>
<name>A0A0C2Y8Z0_HEBCY</name>
<keyword evidence="5" id="KW-0968">Cytoplasmic vesicle</keyword>
<dbReference type="Proteomes" id="UP000053424">
    <property type="component" value="Unassembled WGS sequence"/>
</dbReference>
<proteinExistence type="predicted"/>
<evidence type="ECO:0000313" key="8">
    <source>
        <dbReference type="Proteomes" id="UP000053424"/>
    </source>
</evidence>
<keyword evidence="2" id="KW-0256">Endoplasmic reticulum</keyword>
<evidence type="ECO:0000256" key="6">
    <source>
        <dbReference type="SAM" id="Phobius"/>
    </source>
</evidence>
<evidence type="ECO:0008006" key="9">
    <source>
        <dbReference type="Google" id="ProtNLM"/>
    </source>
</evidence>
<dbReference type="STRING" id="686832.A0A0C2Y8Z0"/>
<reference evidence="7 8" key="1">
    <citation type="submission" date="2014-04" db="EMBL/GenBank/DDBJ databases">
        <authorList>
            <consortium name="DOE Joint Genome Institute"/>
            <person name="Kuo A."/>
            <person name="Gay G."/>
            <person name="Dore J."/>
            <person name="Kohler A."/>
            <person name="Nagy L.G."/>
            <person name="Floudas D."/>
            <person name="Copeland A."/>
            <person name="Barry K.W."/>
            <person name="Cichocki N."/>
            <person name="Veneault-Fourrey C."/>
            <person name="LaButti K."/>
            <person name="Lindquist E.A."/>
            <person name="Lipzen A."/>
            <person name="Lundell T."/>
            <person name="Morin E."/>
            <person name="Murat C."/>
            <person name="Sun H."/>
            <person name="Tunlid A."/>
            <person name="Henrissat B."/>
            <person name="Grigoriev I.V."/>
            <person name="Hibbett D.S."/>
            <person name="Martin F."/>
            <person name="Nordberg H.P."/>
            <person name="Cantor M.N."/>
            <person name="Hua S.X."/>
        </authorList>
    </citation>
    <scope>NUCLEOTIDE SEQUENCE [LARGE SCALE GENOMIC DNA]</scope>
    <source>
        <strain evidence="8">h7</strain>
    </source>
</reference>
<evidence type="ECO:0000256" key="1">
    <source>
        <dbReference type="ARBA" id="ARBA00022692"/>
    </source>
</evidence>
<keyword evidence="1 6" id="KW-0812">Transmembrane</keyword>
<keyword evidence="4 6" id="KW-0472">Membrane</keyword>
<dbReference type="HOGENOM" id="CLU_154717_0_0_1"/>
<sequence length="94" mass="10138">MSEQVTIGEANANAATGGVLFKLIIFSLSLGIVPLSSYFLSLKYIWNENATFAAITAVVSANIVLVAYIITSVLEDKQVSNKNLKETNQGKKDQ</sequence>
<feature type="transmembrane region" description="Helical" evidence="6">
    <location>
        <begin position="20"/>
        <end position="40"/>
    </location>
</feature>
<gene>
    <name evidence="7" type="ORF">M413DRAFT_441391</name>
</gene>
<dbReference type="AlphaFoldDB" id="A0A0C2Y8Z0"/>
<evidence type="ECO:0000256" key="5">
    <source>
        <dbReference type="ARBA" id="ARBA00023329"/>
    </source>
</evidence>
<accession>A0A0C2Y8Z0</accession>
<keyword evidence="8" id="KW-1185">Reference proteome</keyword>
<keyword evidence="3 6" id="KW-1133">Transmembrane helix</keyword>
<feature type="transmembrane region" description="Helical" evidence="6">
    <location>
        <begin position="52"/>
        <end position="74"/>
    </location>
</feature>
<dbReference type="GO" id="GO:0031410">
    <property type="term" value="C:cytoplasmic vesicle"/>
    <property type="evidence" value="ECO:0007669"/>
    <property type="project" value="UniProtKB-KW"/>
</dbReference>
<evidence type="ECO:0000256" key="2">
    <source>
        <dbReference type="ARBA" id="ARBA00022824"/>
    </source>
</evidence>
<reference evidence="8" key="2">
    <citation type="submission" date="2015-01" db="EMBL/GenBank/DDBJ databases">
        <title>Evolutionary Origins and Diversification of the Mycorrhizal Mutualists.</title>
        <authorList>
            <consortium name="DOE Joint Genome Institute"/>
            <consortium name="Mycorrhizal Genomics Consortium"/>
            <person name="Kohler A."/>
            <person name="Kuo A."/>
            <person name="Nagy L.G."/>
            <person name="Floudas D."/>
            <person name="Copeland A."/>
            <person name="Barry K.W."/>
            <person name="Cichocki N."/>
            <person name="Veneault-Fourrey C."/>
            <person name="LaButti K."/>
            <person name="Lindquist E.A."/>
            <person name="Lipzen A."/>
            <person name="Lundell T."/>
            <person name="Morin E."/>
            <person name="Murat C."/>
            <person name="Riley R."/>
            <person name="Ohm R."/>
            <person name="Sun H."/>
            <person name="Tunlid A."/>
            <person name="Henrissat B."/>
            <person name="Grigoriev I.V."/>
            <person name="Hibbett D.S."/>
            <person name="Martin F."/>
        </authorList>
    </citation>
    <scope>NUCLEOTIDE SEQUENCE [LARGE SCALE GENOMIC DNA]</scope>
    <source>
        <strain evidence="8">h7</strain>
    </source>
</reference>
<dbReference type="InterPro" id="IPR019013">
    <property type="entry name" value="Vma21"/>
</dbReference>
<dbReference type="GO" id="GO:0070072">
    <property type="term" value="P:vacuolar proton-transporting V-type ATPase complex assembly"/>
    <property type="evidence" value="ECO:0007669"/>
    <property type="project" value="InterPro"/>
</dbReference>
<dbReference type="OrthoDB" id="160405at2759"/>
<dbReference type="Pfam" id="PF09446">
    <property type="entry name" value="VMA21"/>
    <property type="match status" value="1"/>
</dbReference>
<evidence type="ECO:0000313" key="7">
    <source>
        <dbReference type="EMBL" id="KIM46303.1"/>
    </source>
</evidence>